<dbReference type="EMBL" id="QPMM01000006">
    <property type="protein sequence ID" value="RFS22366.1"/>
    <property type="molecule type" value="Genomic_DNA"/>
</dbReference>
<dbReference type="SMART" id="SM00409">
    <property type="entry name" value="IG"/>
    <property type="match status" value="9"/>
</dbReference>
<dbReference type="SMART" id="SM00060">
    <property type="entry name" value="FN3"/>
    <property type="match status" value="5"/>
</dbReference>
<dbReference type="InterPro" id="IPR003599">
    <property type="entry name" value="Ig_sub"/>
</dbReference>
<dbReference type="NCBIfam" id="TIGR04131">
    <property type="entry name" value="Bac_Flav_CTERM"/>
    <property type="match status" value="1"/>
</dbReference>
<comment type="caution">
    <text evidence="2">The sequence shown here is derived from an EMBL/GenBank/DDBJ whole genome shotgun (WGS) entry which is preliminary data.</text>
</comment>
<sequence>TPAAGTTLQWFKDSTGGAALSNQNTYTTDSLKTAGTYTYYVQVIGSNNCPNPERIPVTVIVNPLGTPGDITLADTTATCGSGPVSLAPTAPNVTSPVFKWYTDNTKATQITNGAVIGGATFTIDGTGKLTVSGLTAGNHTYYVSVSGSNRCENPAGSLKAATIFVTTAPAPPTVNQNVSVSTGTPVTLVASPAPGATVVWYSDTTQAPIGRGSSITLPAFNTPGVYKYFAGDSIAGGCFSNRLLVTITVTGPIVNPNCNVPTSQVYGTTLGCILCSVQNPTNDIDLDTTNFTTLSIPVGLLGGSVYQQLIFPNPGAATDSIRLNLGTSVGLADVSLLGGTVITVYNNNTVVSADTLANLLTLRLLSGNRFVATVPTGGVYNRVEVRLTGVLNLLNSLNIYGARAVGANPTIQTSSQTVCAGLPATLSATPAAGTTLQWYKDSTGGAALSNQNTYTTDSLKTAGTYTYYVQVIGSNNCPNPERIPVTVTVNPLGTPGDITLADTTATCGSGPVSLAPTAPNVTSPVFKWYTDNTKATQITNGAVIGGATFTIDGTGKLTVSGLTAGNHTYYVSVSGTNRCENPAGSLKAATIFVTTAPAPPTVNQNVSVSTGTPVTLVASPAPGATVVWYSDTTQAPIGRGSSITLPAFNTPGVYKYFAGDSIAGGCFSNRLLVTITVTGPIVNPNCNVPTSQVNGTTLGCILCSVQNPNNDIDLDTTNFTTLSIPVGLLGGSVYQQLIFPTPGTGTDSIRLNLGTSVGLADVSLLGGTVITVYNNNTVVSADTLSNLLSLRLLSGNRFVATVPTGGVYNRVEVRLTGVLNLLNSLNIYGARAVGANPTIQTSSQTVCAGLPATLSATPAAGTTLQWYKDSTGGAALSNQNTYTTDSLKTAGTYTYYVQVIGSNNCPNPERIPVTVTVNPLGTPGDITVADTTASCGSAPAVLTPVATNVTNPVFKWYTDNTKATQITNGAVIGGATFTIDGTGKLTISGLTQGSYTYYVSVSGTNRCENPAGSLKAVTVTVSGAPAPPSVVQNYTVSTGLPLTLFATPAPGTTVLWYSDTTKAPIGRGSSITLAPFPTAGIYTYFAGDSLPGGCVSIRLPISITVTGPSPIRCNMPNSQVTGTTLGCVLCSVQNPTFDIDTIPTNFTRLNIPVGLLGGSVYQQLIFPSVGAATDSIQFQLANPGGLADVSVLGGALITVYNGNTVVNRDTIASLLTLRVLSGNSYTATIPAGGAYDRVEVRLTGVVNLLNSLDIYGVRALAPNPTITAPNVTVCAGQPAVLTATPAAGTSVRWYADSTTTVILSSSATYTTDTLNTPGNFRYYVQAIDGNGCPNPNRIPVVVTVNPTSKPGNIIVPDSSVICSSAPVVLTPTAPGITAPVFKWYTSNNKTTQITNGTVIGGATFNIDNTGKLTITGLAVGNYTYYVSVSSATQCENPAGSLKAANVQIATSPAAPVVAGEVVIPINTSTTLTAQPVPGATLVWFNDSTTTTVAQTGPSYTVGPFGMVGNYTYYVAARVAGACDSKRVPIVVQVVGPYNPNPNCNFANAQTSGTTLGCILCSVINPTNDVDSIQTNFTRLSIPVGVLGGSVYQRLIFPNAGAANDSVQLKLATSVGLADVSLLGGTLISLYNNNTLVKSDTLSSLLTLRLLSGQQFTATIAAPAAYDRVEVKLTGVLNLLNSIDIYSARILYAKPTVNTNTSDTVCINSKATLSVTPAPGTSVRWYADSTSNIVLSSSNTYTTDTLRNAGKVTYYVSVVGGPNNCPNPDRIPVSVTVSAAPVAPAPATVQVCPGSDVVLQINNADHRLTYNWYSMATGGTKLNTDSGYTFKLTAISKDTTLYVAAVNSCGAMSNRVPFTVQMASTLSAPIVTPNPDTVGLGVQPVLTAMSNTANVIFKWYGSQAGNDSLFTGQVYTPAASNTPGTKTYWVEAALSSGATCQSIRVPVVVVYSQEAFSPVPCEGASSQTVGSSGLLILGNVYNRQLAVDNDANTASTLVIDAGILNAQIWQRAKFVGVSSPGDTIRVLLSNPSQVLSLALLGGVQLTSYNGNTPGDSVNINNPLVKLTLLSSKKQALVEFVPTKPFDAVEVKLKSGIAGALTTIDFNYAQRALVTPTVQASNVTVCAGNPATLAVKNPVAGVTYRWYNGQGVYQAGKDGNTFTTGNLTSDTTFYVDAFRNNCASTGRAMISVKVTAAPTAPNVLSNNVKVCSGSDADLAIANPVKGYSYGWYNVPTGGTKLNTDSGLVFKVLNVTTKATYYVQAINDSCNSISATRTAVTVDTASSLARPTVIPPVDTVIIGQQSLFRASAAVANTTFNWYTSDTSTNILFTGSSFITSPSTKLGTTVYYVEAVLNGSSICKSERATATVVTVNGVTSEVPCEGATSQTNGVTGLTIGSVINPQYAVDNNVNTASSLVINLGVLNGSVFEKANFTGISTPGDTVKVMLSNPSQVLSVAALASVQLTTYNGNTPGDSVLVSNPIVHLDLLSNSRRAILSFVPTKPFDAVEVRLKAGVAAALTDVDFNYAQRAIVQPKVQVSGSNSVCKGNPVTLKVLNPAANVVYSWYNGKGVHLLDSVAFVTPTTLDSGTYSYYVTANRNSCTSTASAPVTITILGLPSAPQPTSSNVTTCINTPVTLSVKAVSGVQFNWYDAATGGAKLVSNSNQYTTPANLAAGTYNFYVEAVNGNNCANDSGRAKIVLTVDSASTASDIQVANAVICSGDTAVLTPSSTTVTNPVFKWYANADKTSPITAGVNSKGQLTITGLTPGIYTYYVSVSNNGQCENQAGKLKSVTVTVNNNAVAADIQVADTTICANTTVKLTATSTTVTNPIFKWYKDASLKTLLFTGATYTTQQLAATTSFYVTVEGSNKCANDAANAKVVTVSIREVTTPIIAASSINICVGDTVTLSVKNVEGGLTYNWFNTSTGGTSLFTGPVYVVTGLTQSTDFYAEASAGSCTSPVRTKISIGVGVAPNPILESTDVTVCQGGKAVLKVTSSTVDITYRWYTSPTGGTPIFTGPIYTTAPINANTSFYVDAVGDTSRCGKPSARVMVKVTAVPVPTAPVLVSGFVQGCKGQSASLAIKDPVPGLTYQWFDAATNGTQVFEGTVFNIAALDTSITYYVQATVNGSCPSATRTSGSIKVNDIPQVPEVASSSPSVCQGGSVTLNIVNPIAGVTYRWFDAVTGGNLLFTGPVFKTGALNVNTDFYAEASNGICSSNQRTKISIGVGQAPTPTLESNALTVCMGNPATLRVTSPTNGITYRWYTSATGGTPVFTGPVYKTNNLTSSTDFFVDAIADSGSCGNASVRVKATVTVVNAPNAPDVVASMLKTCAGTGVTVAVKTIDPAITYQWYDAASGGSLLFTGAVYSVPVVTTNTTFYVQANLGNGCSSSTRTAVNVSVDPAPPIPSVASDDLTTCIGGTVTFNISNPSAALTYRWFDAPSNGTLLATGVEYTTAPLAANTPFYVEALNSFGCSSARKGVTATVVNDLDAPLASPLTICAGQTGVLSVKDRKTGITYKWYNVATGGTAIFTGGDFTITPTISTIYYVEATTSGGCVSSRTEVRVTVNPSPAPPVVANATLNACPGQTVEVAVLNPDPTLTYKWYNTPTGGTPLTTGASYTTPPINANQMYYVEALNNNGCPSATRTAVSVIATPAPANPTITGTENICPGTSTILTAASATAGVNFRWYSTATGGTPLFTGASYTTPVLNNATTYYVEAFTTGGCISTSRTAVNVTMAQPLPAPTITVDNATPTEVTFRWNTVTGAQSYQVSIDNGVTWIPPSSGPNGTTHTIGGLQPNQSVTIQVKAIGAVSCETSAVATATGKTTNPNGNNIYVPNLFSPNGDGINDIEYVYGTAIAQLEFRIYNQWGQLVFTSKDQRQGWDGTMDGRRQPVGVYVYIVKATMQDGTVITKKGNITLMR</sequence>
<reference evidence="2 3" key="1">
    <citation type="submission" date="2018-07" db="EMBL/GenBank/DDBJ databases">
        <title>Chitinophaga K2CV101002-2 sp. nov., isolated from a monsoon evergreen broad-leaved forest soil.</title>
        <authorList>
            <person name="Lv Y."/>
        </authorList>
    </citation>
    <scope>NUCLEOTIDE SEQUENCE [LARGE SCALE GENOMIC DNA]</scope>
    <source>
        <strain evidence="2 3">GDMCC 1.1288</strain>
    </source>
</reference>
<dbReference type="Pfam" id="PF13585">
    <property type="entry name" value="CHU_C"/>
    <property type="match status" value="1"/>
</dbReference>
<dbReference type="InterPro" id="IPR026341">
    <property type="entry name" value="T9SS_type_B"/>
</dbReference>
<dbReference type="RefSeq" id="WP_116975764.1">
    <property type="nucleotide sequence ID" value="NZ_QPMM01000006.1"/>
</dbReference>
<dbReference type="Pfam" id="PF19081">
    <property type="entry name" value="Ig_7"/>
    <property type="match status" value="27"/>
</dbReference>
<organism evidence="2 3">
    <name type="scientific">Chitinophaga silvatica</name>
    <dbReference type="NCBI Taxonomy" id="2282649"/>
    <lineage>
        <taxon>Bacteria</taxon>
        <taxon>Pseudomonadati</taxon>
        <taxon>Bacteroidota</taxon>
        <taxon>Chitinophagia</taxon>
        <taxon>Chitinophagales</taxon>
        <taxon>Chitinophagaceae</taxon>
        <taxon>Chitinophaga</taxon>
    </lineage>
</organism>
<dbReference type="Gene3D" id="2.60.40.10">
    <property type="entry name" value="Immunoglobulins"/>
    <property type="match status" value="3"/>
</dbReference>
<dbReference type="InterPro" id="IPR013783">
    <property type="entry name" value="Ig-like_fold"/>
</dbReference>
<evidence type="ECO:0000313" key="2">
    <source>
        <dbReference type="EMBL" id="RFS22366.1"/>
    </source>
</evidence>
<protein>
    <recommendedName>
        <fullName evidence="1">Fibronectin type-III domain-containing protein</fullName>
    </recommendedName>
</protein>
<keyword evidence="3" id="KW-1185">Reference proteome</keyword>
<dbReference type="InterPro" id="IPR003961">
    <property type="entry name" value="FN3_dom"/>
</dbReference>
<dbReference type="PROSITE" id="PS50853">
    <property type="entry name" value="FN3"/>
    <property type="match status" value="1"/>
</dbReference>
<dbReference type="SUPFAM" id="SSF49265">
    <property type="entry name" value="Fibronectin type III"/>
    <property type="match status" value="1"/>
</dbReference>
<proteinExistence type="predicted"/>
<accession>A0A3E1Y9Q5</accession>
<evidence type="ECO:0000313" key="3">
    <source>
        <dbReference type="Proteomes" id="UP000260644"/>
    </source>
</evidence>
<dbReference type="OrthoDB" id="1236981at2"/>
<name>A0A3E1Y9Q5_9BACT</name>
<dbReference type="InterPro" id="IPR036116">
    <property type="entry name" value="FN3_sf"/>
</dbReference>
<evidence type="ECO:0000259" key="1">
    <source>
        <dbReference type="PROSITE" id="PS50853"/>
    </source>
</evidence>
<feature type="domain" description="Fibronectin type-III" evidence="1">
    <location>
        <begin position="3743"/>
        <end position="3830"/>
    </location>
</feature>
<feature type="non-terminal residue" evidence="2">
    <location>
        <position position="1"/>
    </location>
</feature>
<dbReference type="Proteomes" id="UP000260644">
    <property type="component" value="Unassembled WGS sequence"/>
</dbReference>
<dbReference type="InterPro" id="IPR044023">
    <property type="entry name" value="Ig_7"/>
</dbReference>
<gene>
    <name evidence="2" type="ORF">DVR12_11160</name>
</gene>